<evidence type="ECO:0000313" key="6">
    <source>
        <dbReference type="EMBL" id="MBD2570425.1"/>
    </source>
</evidence>
<dbReference type="InterPro" id="IPR000577">
    <property type="entry name" value="Carb_kinase_FGGY"/>
</dbReference>
<dbReference type="PANTHER" id="PTHR10196">
    <property type="entry name" value="SUGAR KINASE"/>
    <property type="match status" value="1"/>
</dbReference>
<evidence type="ECO:0000256" key="1">
    <source>
        <dbReference type="ARBA" id="ARBA00009156"/>
    </source>
</evidence>
<dbReference type="CDD" id="cd07783">
    <property type="entry name" value="ASKHA_NBD_FGGY_SePSK_AtXK1-like"/>
    <property type="match status" value="1"/>
</dbReference>
<comment type="similarity">
    <text evidence="1">Belongs to the FGGY kinase family.</text>
</comment>
<sequence>MVLYLGIDFGTSGARGVVIDDEARILSQMRHPWEMATDADWVTCWENALWTLLAAIPGELGRQIGAIAINGTSSTILLTDATGEPVDAPLLYNDARGSMVLKDLINIAPPNHTVLSATSSLAKLLWMQQLPSFHQARYLLHQADWLAFLLHGQLGISDYHNALKLGYDVEKLQYPQWLEKLQIPIQLPQVLAPGTPIGELRPEIASKLGLRRDCLVCAGTTDSIAAFLASGAKLPGEAVTSLGSTLVLKLLSRTRVEDARYGIYSHRLGDLWLTGGASNTGGAVLKNFFTDEELVSLSRNIDVSKPSKLDYYPLLKEGDRFPINDPQLLPRLEPRPDNPGEFLHGLLESMARIETQGYELLQQLGADQLTRVYTAGGGAANSAWMGIRGRYLKVPVTASTNTEAAYGTALLAMHKLGTSYLVGSL</sequence>
<dbReference type="InterPro" id="IPR018485">
    <property type="entry name" value="FGGY_C"/>
</dbReference>
<evidence type="ECO:0000259" key="5">
    <source>
        <dbReference type="Pfam" id="PF02782"/>
    </source>
</evidence>
<dbReference type="PANTHER" id="PTHR10196:SF80">
    <property type="entry name" value="D-RIBULOSE KINASE"/>
    <property type="match status" value="1"/>
</dbReference>
<keyword evidence="7" id="KW-1185">Reference proteome</keyword>
<dbReference type="Proteomes" id="UP000640531">
    <property type="component" value="Unassembled WGS sequence"/>
</dbReference>
<protein>
    <submittedName>
        <fullName evidence="6">FGGY-family carbohydrate kinase</fullName>
    </submittedName>
</protein>
<dbReference type="PIRSF" id="PIRSF000538">
    <property type="entry name" value="GlpK"/>
    <property type="match status" value="1"/>
</dbReference>
<dbReference type="Pfam" id="PF02782">
    <property type="entry name" value="FGGY_C"/>
    <property type="match status" value="1"/>
</dbReference>
<gene>
    <name evidence="6" type="ORF">H6G59_21505</name>
</gene>
<evidence type="ECO:0000256" key="3">
    <source>
        <dbReference type="ARBA" id="ARBA00022777"/>
    </source>
</evidence>
<dbReference type="GO" id="GO:0016301">
    <property type="term" value="F:kinase activity"/>
    <property type="evidence" value="ECO:0007669"/>
    <property type="project" value="UniProtKB-KW"/>
</dbReference>
<dbReference type="EMBL" id="JACJST010000024">
    <property type="protein sequence ID" value="MBD2570425.1"/>
    <property type="molecule type" value="Genomic_DNA"/>
</dbReference>
<feature type="domain" description="Carbohydrate kinase FGGY N-terminal" evidence="4">
    <location>
        <begin position="3"/>
        <end position="228"/>
    </location>
</feature>
<dbReference type="InterPro" id="IPR043129">
    <property type="entry name" value="ATPase_NBD"/>
</dbReference>
<dbReference type="RefSeq" id="WP_190718260.1">
    <property type="nucleotide sequence ID" value="NZ_JACJST010000024.1"/>
</dbReference>
<feature type="domain" description="Carbohydrate kinase FGGY C-terminal" evidence="5">
    <location>
        <begin position="240"/>
        <end position="414"/>
    </location>
</feature>
<evidence type="ECO:0000313" key="7">
    <source>
        <dbReference type="Proteomes" id="UP000640531"/>
    </source>
</evidence>
<proteinExistence type="inferred from homology"/>
<organism evidence="6 7">
    <name type="scientific">Anabaena lutea FACHB-196</name>
    <dbReference type="NCBI Taxonomy" id="2692881"/>
    <lineage>
        <taxon>Bacteria</taxon>
        <taxon>Bacillati</taxon>
        <taxon>Cyanobacteriota</taxon>
        <taxon>Cyanophyceae</taxon>
        <taxon>Nostocales</taxon>
        <taxon>Nostocaceae</taxon>
        <taxon>Anabaena</taxon>
    </lineage>
</organism>
<keyword evidence="3 6" id="KW-0418">Kinase</keyword>
<keyword evidence="2" id="KW-0808">Transferase</keyword>
<dbReference type="Gene3D" id="3.30.420.40">
    <property type="match status" value="2"/>
</dbReference>
<name>A0ABR8FJP6_9NOST</name>
<reference evidence="6 7" key="1">
    <citation type="journal article" date="2020" name="ISME J.">
        <title>Comparative genomics reveals insights into cyanobacterial evolution and habitat adaptation.</title>
        <authorList>
            <person name="Chen M.Y."/>
            <person name="Teng W.K."/>
            <person name="Zhao L."/>
            <person name="Hu C.X."/>
            <person name="Zhou Y.K."/>
            <person name="Han B.P."/>
            <person name="Song L.R."/>
            <person name="Shu W.S."/>
        </authorList>
    </citation>
    <scope>NUCLEOTIDE SEQUENCE [LARGE SCALE GENOMIC DNA]</scope>
    <source>
        <strain evidence="6 7">FACHB-196</strain>
    </source>
</reference>
<accession>A0ABR8FJP6</accession>
<comment type="caution">
    <text evidence="6">The sequence shown here is derived from an EMBL/GenBank/DDBJ whole genome shotgun (WGS) entry which is preliminary data.</text>
</comment>
<evidence type="ECO:0000259" key="4">
    <source>
        <dbReference type="Pfam" id="PF00370"/>
    </source>
</evidence>
<evidence type="ECO:0000256" key="2">
    <source>
        <dbReference type="ARBA" id="ARBA00022679"/>
    </source>
</evidence>
<dbReference type="SUPFAM" id="SSF53067">
    <property type="entry name" value="Actin-like ATPase domain"/>
    <property type="match status" value="2"/>
</dbReference>
<dbReference type="Pfam" id="PF00370">
    <property type="entry name" value="FGGY_N"/>
    <property type="match status" value="1"/>
</dbReference>
<dbReference type="InterPro" id="IPR018484">
    <property type="entry name" value="FGGY_N"/>
</dbReference>